<dbReference type="SMART" id="SM00450">
    <property type="entry name" value="RHOD"/>
    <property type="match status" value="1"/>
</dbReference>
<evidence type="ECO:0000313" key="2">
    <source>
        <dbReference type="EMBL" id="TWB35788.1"/>
    </source>
</evidence>
<gene>
    <name evidence="2" type="ORF">FBZ90_11973</name>
</gene>
<dbReference type="PROSITE" id="PS00380">
    <property type="entry name" value="RHODANESE_1"/>
    <property type="match status" value="1"/>
</dbReference>
<evidence type="ECO:0000259" key="1">
    <source>
        <dbReference type="PROSITE" id="PS50206"/>
    </source>
</evidence>
<dbReference type="InterPro" id="IPR001307">
    <property type="entry name" value="Thiosulphate_STrfase_CS"/>
</dbReference>
<protein>
    <submittedName>
        <fullName evidence="2">Rhodanese-related sulfurtransferase</fullName>
    </submittedName>
</protein>
<reference evidence="2 3" key="1">
    <citation type="submission" date="2019-06" db="EMBL/GenBank/DDBJ databases">
        <title>Genomic Encyclopedia of Type Strains, Phase IV (KMG-V): Genome sequencing to study the core and pangenomes of soil and plant-associated prokaryotes.</title>
        <authorList>
            <person name="Whitman W."/>
        </authorList>
    </citation>
    <scope>NUCLEOTIDE SEQUENCE [LARGE SCALE GENOMIC DNA]</scope>
    <source>
        <strain evidence="2 3">BR 11622</strain>
    </source>
</reference>
<comment type="caution">
    <text evidence="2">The sequence shown here is derived from an EMBL/GenBank/DDBJ whole genome shotgun (WGS) entry which is preliminary data.</text>
</comment>
<dbReference type="PANTHER" id="PTHR43031">
    <property type="entry name" value="FAD-DEPENDENT OXIDOREDUCTASE"/>
    <property type="match status" value="1"/>
</dbReference>
<keyword evidence="2" id="KW-0808">Transferase</keyword>
<dbReference type="OrthoDB" id="9802991at2"/>
<dbReference type="SUPFAM" id="SSF52821">
    <property type="entry name" value="Rhodanese/Cell cycle control phosphatase"/>
    <property type="match status" value="1"/>
</dbReference>
<dbReference type="EMBL" id="VITR01000019">
    <property type="protein sequence ID" value="TWB35788.1"/>
    <property type="molecule type" value="Genomic_DNA"/>
</dbReference>
<feature type="domain" description="Rhodanese" evidence="1">
    <location>
        <begin position="49"/>
        <end position="139"/>
    </location>
</feature>
<dbReference type="GO" id="GO:0004792">
    <property type="term" value="F:thiosulfate-cyanide sulfurtransferase activity"/>
    <property type="evidence" value="ECO:0007669"/>
    <property type="project" value="InterPro"/>
</dbReference>
<dbReference type="RefSeq" id="WP_145735904.1">
    <property type="nucleotide sequence ID" value="NZ_VITR01000019.1"/>
</dbReference>
<dbReference type="InterPro" id="IPR036873">
    <property type="entry name" value="Rhodanese-like_dom_sf"/>
</dbReference>
<proteinExistence type="predicted"/>
<dbReference type="CDD" id="cd01521">
    <property type="entry name" value="RHOD_PspE2"/>
    <property type="match status" value="1"/>
</dbReference>
<name>A0A560GP53_9PROT</name>
<dbReference type="PANTHER" id="PTHR43031:SF1">
    <property type="entry name" value="PYRIDINE NUCLEOTIDE-DISULPHIDE OXIDOREDUCTASE"/>
    <property type="match status" value="1"/>
</dbReference>
<evidence type="ECO:0000313" key="3">
    <source>
        <dbReference type="Proteomes" id="UP000315751"/>
    </source>
</evidence>
<organism evidence="2 3">
    <name type="scientific">Nitrospirillum amazonense</name>
    <dbReference type="NCBI Taxonomy" id="28077"/>
    <lineage>
        <taxon>Bacteria</taxon>
        <taxon>Pseudomonadati</taxon>
        <taxon>Pseudomonadota</taxon>
        <taxon>Alphaproteobacteria</taxon>
        <taxon>Rhodospirillales</taxon>
        <taxon>Azospirillaceae</taxon>
        <taxon>Nitrospirillum</taxon>
    </lineage>
</organism>
<dbReference type="AlphaFoldDB" id="A0A560GP53"/>
<accession>A0A560GP53</accession>
<dbReference type="Pfam" id="PF00581">
    <property type="entry name" value="Rhodanese"/>
    <property type="match status" value="1"/>
</dbReference>
<dbReference type="InterPro" id="IPR001763">
    <property type="entry name" value="Rhodanese-like_dom"/>
</dbReference>
<keyword evidence="3" id="KW-1185">Reference proteome</keyword>
<dbReference type="PROSITE" id="PS50206">
    <property type="entry name" value="RHODANESE_3"/>
    <property type="match status" value="1"/>
</dbReference>
<dbReference type="Proteomes" id="UP000315751">
    <property type="component" value="Unassembled WGS sequence"/>
</dbReference>
<dbReference type="Gene3D" id="3.40.250.10">
    <property type="entry name" value="Rhodanese-like domain"/>
    <property type="match status" value="1"/>
</dbReference>
<sequence>MADPALTSAGPSVVAKTPAAAPDDAVAHFAAKLAFETDCADVWYATTQETRDFVLLDVRTPALFAAGHVPGAVNIPTRQLTEARLADYPADTLFVVYCAGPHCNGSTKAALKLARLGRPVKEMIGGLTGWIDEGLGLARG</sequence>
<dbReference type="InterPro" id="IPR050229">
    <property type="entry name" value="GlpE_sulfurtransferase"/>
</dbReference>